<accession>A0ABT9HDJ0</accession>
<dbReference type="Proteomes" id="UP001228171">
    <property type="component" value="Unassembled WGS sequence"/>
</dbReference>
<proteinExistence type="predicted"/>
<organism evidence="2 3">
    <name type="scientific">Psychrobacter faecalis</name>
    <dbReference type="NCBI Taxonomy" id="180588"/>
    <lineage>
        <taxon>Bacteria</taxon>
        <taxon>Pseudomonadati</taxon>
        <taxon>Pseudomonadota</taxon>
        <taxon>Gammaproteobacteria</taxon>
        <taxon>Moraxellales</taxon>
        <taxon>Moraxellaceae</taxon>
        <taxon>Psychrobacter</taxon>
    </lineage>
</organism>
<evidence type="ECO:0000313" key="2">
    <source>
        <dbReference type="EMBL" id="MDP4543836.1"/>
    </source>
</evidence>
<keyword evidence="1" id="KW-0472">Membrane</keyword>
<dbReference type="Pfam" id="PF10011">
    <property type="entry name" value="DUF2254"/>
    <property type="match status" value="1"/>
</dbReference>
<protein>
    <submittedName>
        <fullName evidence="2">DUF2254 domain-containing protein</fullName>
    </submittedName>
</protein>
<feature type="transmembrane region" description="Helical" evidence="1">
    <location>
        <begin position="149"/>
        <end position="168"/>
    </location>
</feature>
<name>A0ABT9HDJ0_9GAMM</name>
<feature type="transmembrane region" description="Helical" evidence="1">
    <location>
        <begin position="180"/>
        <end position="200"/>
    </location>
</feature>
<reference evidence="2 3" key="1">
    <citation type="submission" date="2023-08" db="EMBL/GenBank/DDBJ databases">
        <authorList>
            <person name="Kumar R."/>
        </authorList>
    </citation>
    <scope>NUCLEOTIDE SEQUENCE [LARGE SCALE GENOMIC DNA]</scope>
    <source>
        <strain evidence="2 3">LUR13</strain>
    </source>
</reference>
<feature type="transmembrane region" description="Helical" evidence="1">
    <location>
        <begin position="107"/>
        <end position="129"/>
    </location>
</feature>
<evidence type="ECO:0000313" key="3">
    <source>
        <dbReference type="Proteomes" id="UP001228171"/>
    </source>
</evidence>
<dbReference type="InterPro" id="IPR018723">
    <property type="entry name" value="DUF2254_membrane"/>
</dbReference>
<keyword evidence="3" id="KW-1185">Reference proteome</keyword>
<gene>
    <name evidence="2" type="ORF">Q8P09_01905</name>
</gene>
<sequence>MERTILDKYPKNGWFKSLSLSLMHRLKQFAQLWSLQTLLDLPDRLKNLWQQLIGSYWFIPSACVLAGILLAPILVTIDEHFDRETVRELSFAFTGDDEAARAIMTTIAGAVLGVAGTTFSITIAVLSMASSQFGPRLLRNFLTDTPNQFVLGAFIGTFSYSLLVLKAIHKYDVAFGVPQLAVTFGIIMAIICALLLVYFVQHMVHAIQASHVIEGASNEAIKNIHYWYKDRCDIKHQRDVEHQDIEQFHTWSATPIYAPSSGYLQQIYLKSLVTLSQDYAGVVQIKANLGDFVTDRNIIGYFYQRPANHPDNRQQTNTPKLAIVPRPPDSLFWQRFAGCIRIEQRLSHSNDIAYSLGQMTEIAVRALSPGINDPKTAVNCVQSLTSCLSIMMRRQPPSPYHFYIKNPDKSTPDKTKYDNSTIENVSHKPRDAILAVVTHTLKISDFIDISLGEIRRYATADLMVLKALCQAMVDLNYAKVNNAQQQTLLHELTLIERAGQDNLSYRALVDDLSAMCAQAKQFILSDNDQYQYFAYVAKFDAHIHQALQTQSR</sequence>
<keyword evidence="1" id="KW-0812">Transmembrane</keyword>
<comment type="caution">
    <text evidence="2">The sequence shown here is derived from an EMBL/GenBank/DDBJ whole genome shotgun (WGS) entry which is preliminary data.</text>
</comment>
<feature type="transmembrane region" description="Helical" evidence="1">
    <location>
        <begin position="56"/>
        <end position="77"/>
    </location>
</feature>
<keyword evidence="1" id="KW-1133">Transmembrane helix</keyword>
<dbReference type="EMBL" id="JAVAJI010000002">
    <property type="protein sequence ID" value="MDP4543836.1"/>
    <property type="molecule type" value="Genomic_DNA"/>
</dbReference>
<evidence type="ECO:0000256" key="1">
    <source>
        <dbReference type="SAM" id="Phobius"/>
    </source>
</evidence>